<proteinExistence type="predicted"/>
<protein>
    <submittedName>
        <fullName evidence="1">Uncharacterized protein</fullName>
    </submittedName>
</protein>
<dbReference type="Proteomes" id="UP001152604">
    <property type="component" value="Unassembled WGS sequence"/>
</dbReference>
<evidence type="ECO:0000313" key="1">
    <source>
        <dbReference type="EMBL" id="CAH2398446.1"/>
    </source>
</evidence>
<dbReference type="EMBL" id="CAKXZS010000012">
    <property type="protein sequence ID" value="CAH2398446.1"/>
    <property type="molecule type" value="Genomic_DNA"/>
</dbReference>
<gene>
    <name evidence="1" type="ORF">MES4922_20109</name>
</gene>
<evidence type="ECO:0000313" key="2">
    <source>
        <dbReference type="Proteomes" id="UP001152604"/>
    </source>
</evidence>
<comment type="caution">
    <text evidence="1">The sequence shown here is derived from an EMBL/GenBank/DDBJ whole genome shotgun (WGS) entry which is preliminary data.</text>
</comment>
<name>A0ABN8JJX3_9HYPH</name>
<sequence>MRLINGPTHAVRGSTPHQRLANAEFGGSLYAYWQKSHALDWYRSYIPVKQSPFMPSATFWHRLAPTRKKKSSITI</sequence>
<keyword evidence="2" id="KW-1185">Reference proteome</keyword>
<accession>A0ABN8JJX3</accession>
<reference evidence="1" key="1">
    <citation type="submission" date="2022-03" db="EMBL/GenBank/DDBJ databases">
        <authorList>
            <person name="Brunel B."/>
        </authorList>
    </citation>
    <scope>NUCLEOTIDE SEQUENCE</scope>
    <source>
        <strain evidence="1">STM4922sample</strain>
    </source>
</reference>
<organism evidence="1 2">
    <name type="scientific">Mesorhizobium ventifaucium</name>
    <dbReference type="NCBI Taxonomy" id="666020"/>
    <lineage>
        <taxon>Bacteria</taxon>
        <taxon>Pseudomonadati</taxon>
        <taxon>Pseudomonadota</taxon>
        <taxon>Alphaproteobacteria</taxon>
        <taxon>Hyphomicrobiales</taxon>
        <taxon>Phyllobacteriaceae</taxon>
        <taxon>Mesorhizobium</taxon>
    </lineage>
</organism>